<evidence type="ECO:0000313" key="1">
    <source>
        <dbReference type="EMBL" id="SHG98397.1"/>
    </source>
</evidence>
<gene>
    <name evidence="1" type="ORF">SAMN02745157_0097</name>
</gene>
<evidence type="ECO:0000313" key="2">
    <source>
        <dbReference type="Proteomes" id="UP000184485"/>
    </source>
</evidence>
<protein>
    <submittedName>
        <fullName evidence="1">Uncharacterized protein</fullName>
    </submittedName>
</protein>
<sequence>MRYEDWTAKLNEPTPHSYKIRNGQQMLLPTAKMVDDFLRSVPKGKAVDVKMMKAQLAAANGAEVTCPVTTGYHLRTVAEAAWLQHLNGASLDAITPFWRVLNLKTPTTKRLACGMDFVASQRIAEGLDA</sequence>
<dbReference type="STRING" id="1122133.SAMN02745157_0097"/>
<proteinExistence type="predicted"/>
<name>A0A1M5P9M4_9HYPH</name>
<dbReference type="Proteomes" id="UP000184485">
    <property type="component" value="Unassembled WGS sequence"/>
</dbReference>
<dbReference type="AlphaFoldDB" id="A0A1M5P9M4"/>
<keyword evidence="2" id="KW-1185">Reference proteome</keyword>
<reference evidence="1 2" key="1">
    <citation type="submission" date="2016-11" db="EMBL/GenBank/DDBJ databases">
        <authorList>
            <person name="Jaros S."/>
            <person name="Januszkiewicz K."/>
            <person name="Wedrychowicz H."/>
        </authorList>
    </citation>
    <scope>NUCLEOTIDE SEQUENCE [LARGE SCALE GENOMIC DNA]</scope>
    <source>
        <strain evidence="1 2">DSM 19436</strain>
    </source>
</reference>
<accession>A0A1M5P9M4</accession>
<dbReference type="EMBL" id="FQUP01000011">
    <property type="protein sequence ID" value="SHG98397.1"/>
    <property type="molecule type" value="Genomic_DNA"/>
</dbReference>
<organism evidence="1 2">
    <name type="scientific">Kaistia soli DSM 19436</name>
    <dbReference type="NCBI Taxonomy" id="1122133"/>
    <lineage>
        <taxon>Bacteria</taxon>
        <taxon>Pseudomonadati</taxon>
        <taxon>Pseudomonadota</taxon>
        <taxon>Alphaproteobacteria</taxon>
        <taxon>Hyphomicrobiales</taxon>
        <taxon>Kaistiaceae</taxon>
        <taxon>Kaistia</taxon>
    </lineage>
</organism>